<keyword evidence="13" id="KW-1185">Reference proteome</keyword>
<comment type="cofactor">
    <cofactor evidence="2 10">
        <name>NAD(+)</name>
        <dbReference type="ChEBI" id="CHEBI:57540"/>
    </cofactor>
</comment>
<dbReference type="eggNOG" id="COG1087">
    <property type="taxonomic scope" value="Bacteria"/>
</dbReference>
<dbReference type="PANTHER" id="PTHR43725">
    <property type="entry name" value="UDP-GLUCOSE 4-EPIMERASE"/>
    <property type="match status" value="1"/>
</dbReference>
<dbReference type="Pfam" id="PF01370">
    <property type="entry name" value="Epimerase"/>
    <property type="match status" value="1"/>
</dbReference>
<organism evidence="12 13">
    <name type="scientific">Helicobacter mustelae (strain ATCC 43772 / CCUG 25715 / CIP 103759 / LMG 18044 / NCTC 12198 / R85-136P)</name>
    <name type="common">Campylobacter mustelae</name>
    <dbReference type="NCBI Taxonomy" id="679897"/>
    <lineage>
        <taxon>Bacteria</taxon>
        <taxon>Pseudomonadati</taxon>
        <taxon>Campylobacterota</taxon>
        <taxon>Epsilonproteobacteria</taxon>
        <taxon>Campylobacterales</taxon>
        <taxon>Helicobacteraceae</taxon>
        <taxon>Helicobacter</taxon>
    </lineage>
</organism>
<evidence type="ECO:0000256" key="4">
    <source>
        <dbReference type="ARBA" id="ARBA00007637"/>
    </source>
</evidence>
<keyword evidence="9 10" id="KW-0119">Carbohydrate metabolism</keyword>
<dbReference type="AlphaFoldDB" id="D3UFK4"/>
<evidence type="ECO:0000259" key="11">
    <source>
        <dbReference type="Pfam" id="PF01370"/>
    </source>
</evidence>
<dbReference type="InterPro" id="IPR036291">
    <property type="entry name" value="NAD(P)-bd_dom_sf"/>
</dbReference>
<evidence type="ECO:0000313" key="13">
    <source>
        <dbReference type="Proteomes" id="UP000001522"/>
    </source>
</evidence>
<dbReference type="SUPFAM" id="SSF51735">
    <property type="entry name" value="NAD(P)-binding Rossmann-fold domains"/>
    <property type="match status" value="1"/>
</dbReference>
<dbReference type="HOGENOM" id="CLU_007383_1_10_7"/>
<dbReference type="GO" id="GO:0033499">
    <property type="term" value="P:galactose catabolic process via UDP-galactose, Leloir pathway"/>
    <property type="evidence" value="ECO:0007669"/>
    <property type="project" value="TreeGrafter"/>
</dbReference>
<evidence type="ECO:0000256" key="1">
    <source>
        <dbReference type="ARBA" id="ARBA00000083"/>
    </source>
</evidence>
<protein>
    <recommendedName>
        <fullName evidence="6 10">UDP-glucose 4-epimerase</fullName>
        <ecNumber evidence="5 10">5.1.3.2</ecNumber>
    </recommendedName>
</protein>
<evidence type="ECO:0000256" key="9">
    <source>
        <dbReference type="ARBA" id="ARBA00023277"/>
    </source>
</evidence>
<gene>
    <name evidence="12" type="primary">galE</name>
    <name evidence="12" type="ordered locus">HMU00090</name>
</gene>
<evidence type="ECO:0000256" key="8">
    <source>
        <dbReference type="ARBA" id="ARBA00023235"/>
    </source>
</evidence>
<name>D3UFK4_HELM1</name>
<dbReference type="RefSeq" id="WP_013022375.1">
    <property type="nucleotide sequence ID" value="NC_013949.1"/>
</dbReference>
<keyword evidence="8 10" id="KW-0413">Isomerase</keyword>
<evidence type="ECO:0000256" key="5">
    <source>
        <dbReference type="ARBA" id="ARBA00013189"/>
    </source>
</evidence>
<dbReference type="KEGG" id="hms:HMU00090"/>
<dbReference type="Proteomes" id="UP000001522">
    <property type="component" value="Chromosome"/>
</dbReference>
<proteinExistence type="inferred from homology"/>
<dbReference type="CDD" id="cd05247">
    <property type="entry name" value="UDP_G4E_1_SDR_e"/>
    <property type="match status" value="1"/>
</dbReference>
<dbReference type="PANTHER" id="PTHR43725:SF53">
    <property type="entry name" value="UDP-ARABINOSE 4-EPIMERASE 1"/>
    <property type="match status" value="1"/>
</dbReference>
<evidence type="ECO:0000256" key="10">
    <source>
        <dbReference type="RuleBase" id="RU366046"/>
    </source>
</evidence>
<comment type="similarity">
    <text evidence="4 10">Belongs to the NAD(P)-dependent epimerase/dehydratase family.</text>
</comment>
<evidence type="ECO:0000256" key="2">
    <source>
        <dbReference type="ARBA" id="ARBA00001911"/>
    </source>
</evidence>
<evidence type="ECO:0000256" key="6">
    <source>
        <dbReference type="ARBA" id="ARBA00018569"/>
    </source>
</evidence>
<evidence type="ECO:0000256" key="7">
    <source>
        <dbReference type="ARBA" id="ARBA00023027"/>
    </source>
</evidence>
<evidence type="ECO:0000313" key="12">
    <source>
        <dbReference type="EMBL" id="CBG39275.1"/>
    </source>
</evidence>
<comment type="pathway">
    <text evidence="3 10">Carbohydrate metabolism; galactose metabolism.</text>
</comment>
<dbReference type="GO" id="GO:0003978">
    <property type="term" value="F:UDP-glucose 4-epimerase activity"/>
    <property type="evidence" value="ECO:0007669"/>
    <property type="project" value="UniProtKB-UniRule"/>
</dbReference>
<dbReference type="InterPro" id="IPR005886">
    <property type="entry name" value="UDP_G4E"/>
</dbReference>
<dbReference type="EC" id="5.1.3.2" evidence="5 10"/>
<dbReference type="NCBIfam" id="TIGR01179">
    <property type="entry name" value="galE"/>
    <property type="match status" value="1"/>
</dbReference>
<dbReference type="Gene3D" id="3.40.50.720">
    <property type="entry name" value="NAD(P)-binding Rossmann-like Domain"/>
    <property type="match status" value="1"/>
</dbReference>
<evidence type="ECO:0000256" key="3">
    <source>
        <dbReference type="ARBA" id="ARBA00004947"/>
    </source>
</evidence>
<keyword evidence="7 10" id="KW-0520">NAD</keyword>
<dbReference type="InterPro" id="IPR001509">
    <property type="entry name" value="Epimerase_deHydtase"/>
</dbReference>
<reference evidence="12 13" key="1">
    <citation type="journal article" date="2010" name="BMC Genomics">
        <title>Comparative genomics and proteomics of Helicobacter mustelae, an ulcerogenic and carcinogenic gastric pathogen.</title>
        <authorList>
            <person name="O'Toole P.W."/>
            <person name="Snelling W.J."/>
            <person name="Canchaya C."/>
            <person name="Forde B.M."/>
            <person name="Hardie K.R."/>
            <person name="Josenhans C."/>
            <person name="Graham R.L.J."/>
            <person name="McMullan G."/>
            <person name="Parkhill J."/>
            <person name="Belda E."/>
            <person name="Bentley S.D."/>
        </authorList>
    </citation>
    <scope>NUCLEOTIDE SEQUENCE [LARGE SCALE GENOMIC DNA]</scope>
    <source>
        <strain evidence="13">ATCC 43772 / LMG 18044 / NCTC 12198 / 12198</strain>
    </source>
</reference>
<comment type="subunit">
    <text evidence="10">Homodimer.</text>
</comment>
<dbReference type="STRING" id="679897.HMU00090"/>
<dbReference type="Gene3D" id="3.90.25.10">
    <property type="entry name" value="UDP-galactose 4-epimerase, domain 1"/>
    <property type="match status" value="1"/>
</dbReference>
<sequence length="334" mass="37991">MEKILVTGGCGYIGSHTLLEFLEQTDCEFLLIDDLSTGFRENLAFLQAKFPHRIEFFCLDLADHHEVEKIFSSQKIEGVLHFAAALSVEESTKNPLFYYKNNTLNTTFLLELCSKYQVSFFIFSSTAAVYGQPDFDVISEDFPLQPINPYGASKMMSERILQDLSNTSDLKFGILRYFNVAGANSIGEMGLGQRSKNATHLIKVAVECATKKRTKMGVFGDDYPTKDGTCIRDYIHINDLASAHLSAYQFLKHTGQSEIFNVGYSRGYSVKEIIESVKRVTKQDFLVEEMPRRAGDPAKLIANNQKILRLTNWRPKFDDIEMIIKSAYEWEKML</sequence>
<dbReference type="EMBL" id="FN555004">
    <property type="protein sequence ID" value="CBG39275.1"/>
    <property type="molecule type" value="Genomic_DNA"/>
</dbReference>
<accession>D3UFK4</accession>
<dbReference type="UniPathway" id="UPA00214"/>
<comment type="catalytic activity">
    <reaction evidence="1 10">
        <text>UDP-alpha-D-glucose = UDP-alpha-D-galactose</text>
        <dbReference type="Rhea" id="RHEA:22168"/>
        <dbReference type="ChEBI" id="CHEBI:58885"/>
        <dbReference type="ChEBI" id="CHEBI:66914"/>
        <dbReference type="EC" id="5.1.3.2"/>
    </reaction>
</comment>
<feature type="domain" description="NAD-dependent epimerase/dehydratase" evidence="11">
    <location>
        <begin position="4"/>
        <end position="263"/>
    </location>
</feature>